<organism evidence="3 4">
    <name type="scientific">Streptomyces zingiberis</name>
    <dbReference type="NCBI Taxonomy" id="2053010"/>
    <lineage>
        <taxon>Bacteria</taxon>
        <taxon>Bacillati</taxon>
        <taxon>Actinomycetota</taxon>
        <taxon>Actinomycetes</taxon>
        <taxon>Kitasatosporales</taxon>
        <taxon>Streptomycetaceae</taxon>
        <taxon>Streptomyces</taxon>
    </lineage>
</organism>
<comment type="caution">
    <text evidence="3">The sequence shown here is derived from an EMBL/GenBank/DDBJ whole genome shotgun (WGS) entry which is preliminary data.</text>
</comment>
<feature type="compositionally biased region" description="Gly residues" evidence="1">
    <location>
        <begin position="47"/>
        <end position="56"/>
    </location>
</feature>
<feature type="signal peptide" evidence="2">
    <location>
        <begin position="1"/>
        <end position="22"/>
    </location>
</feature>
<dbReference type="SUPFAM" id="SSF159501">
    <property type="entry name" value="EreA/ChaN-like"/>
    <property type="match status" value="1"/>
</dbReference>
<evidence type="ECO:0000313" key="3">
    <source>
        <dbReference type="EMBL" id="NJP99338.1"/>
    </source>
</evidence>
<dbReference type="Proteomes" id="UP000695264">
    <property type="component" value="Unassembled WGS sequence"/>
</dbReference>
<dbReference type="EMBL" id="JAATEN010000001">
    <property type="protein sequence ID" value="NJP99338.1"/>
    <property type="molecule type" value="Genomic_DNA"/>
</dbReference>
<feature type="compositionally biased region" description="Low complexity" evidence="1">
    <location>
        <begin position="57"/>
        <end position="66"/>
    </location>
</feature>
<reference evidence="3 4" key="1">
    <citation type="submission" date="2020-03" db="EMBL/GenBank/DDBJ databases">
        <title>WGS of actinomycetes isolated from Thailand.</title>
        <authorList>
            <person name="Thawai C."/>
        </authorList>
    </citation>
    <scope>NUCLEOTIDE SEQUENCE [LARGE SCALE GENOMIC DNA]</scope>
    <source>
        <strain evidence="3 4">PLAI 1-29</strain>
    </source>
</reference>
<keyword evidence="2" id="KW-0732">Signal</keyword>
<gene>
    <name evidence="3" type="ORF">HCK00_01910</name>
</gene>
<dbReference type="InterPro" id="IPR014622">
    <property type="entry name" value="UCP036794_erythomycin"/>
</dbReference>
<feature type="chain" id="PRO_5045382069" evidence="2">
    <location>
        <begin position="23"/>
        <end position="515"/>
    </location>
</feature>
<dbReference type="Gene3D" id="3.40.1660.10">
    <property type="entry name" value="EreA-like (biosynthetic domain)"/>
    <property type="match status" value="1"/>
</dbReference>
<evidence type="ECO:0000256" key="2">
    <source>
        <dbReference type="SAM" id="SignalP"/>
    </source>
</evidence>
<dbReference type="InterPro" id="IPR007815">
    <property type="entry name" value="Emycin_Estase"/>
</dbReference>
<dbReference type="PANTHER" id="PTHR31299:SF0">
    <property type="entry name" value="ESTERASE, PUTATIVE (AFU_ORTHOLOGUE AFUA_1G05850)-RELATED"/>
    <property type="match status" value="1"/>
</dbReference>
<dbReference type="Gene3D" id="1.20.1440.30">
    <property type="entry name" value="Biosynthetic Protein domain"/>
    <property type="match status" value="1"/>
</dbReference>
<protein>
    <submittedName>
        <fullName evidence="3">Erythromycin esterase family protein</fullName>
    </submittedName>
</protein>
<proteinExistence type="predicted"/>
<feature type="region of interest" description="Disordered" evidence="1">
    <location>
        <begin position="47"/>
        <end position="102"/>
    </location>
</feature>
<dbReference type="RefSeq" id="WP_168099926.1">
    <property type="nucleotide sequence ID" value="NZ_JAATEN010000001.1"/>
</dbReference>
<evidence type="ECO:0000256" key="1">
    <source>
        <dbReference type="SAM" id="MobiDB-lite"/>
    </source>
</evidence>
<dbReference type="CDD" id="cd14728">
    <property type="entry name" value="Ere-like"/>
    <property type="match status" value="1"/>
</dbReference>
<keyword evidence="4" id="KW-1185">Reference proteome</keyword>
<dbReference type="InterPro" id="IPR052036">
    <property type="entry name" value="Hydrolase/PRTase-associated"/>
</dbReference>
<dbReference type="PANTHER" id="PTHR31299">
    <property type="entry name" value="ESTERASE, PUTATIVE (AFU_ORTHOLOGUE AFUA_1G05850)-RELATED"/>
    <property type="match status" value="1"/>
</dbReference>
<dbReference type="Pfam" id="PF05139">
    <property type="entry name" value="Erythro_esteras"/>
    <property type="match status" value="1"/>
</dbReference>
<evidence type="ECO:0000313" key="4">
    <source>
        <dbReference type="Proteomes" id="UP000695264"/>
    </source>
</evidence>
<dbReference type="PIRSF" id="PIRSF036794">
    <property type="entry name" value="UCP_erythr_ester"/>
    <property type="match status" value="1"/>
</dbReference>
<name>A0ABX1BNN1_9ACTN</name>
<dbReference type="Gene3D" id="3.30.1870.10">
    <property type="entry name" value="EreA-like, domain 2"/>
    <property type="match status" value="1"/>
</dbReference>
<feature type="region of interest" description="Disordered" evidence="1">
    <location>
        <begin position="432"/>
        <end position="453"/>
    </location>
</feature>
<accession>A0ABX1BNN1</accession>
<sequence length="515" mass="55627">MTSRRIAALSAALLVSAGALTAALPLEHSATLATARAAVSTAVSGTGATGNAGAPGGTAVPVAQGGSARSATDGDERALRSFRNGAHPLRTTEPRGSTADLRPLGRMVQGSTVVGLGEATHGSRDFFTMKHRVFRYLVAEQGFRAFALEASWSTGLRLDAYVTRGEGELGKIMDEEFQETYSIWNKKEYHDLFTWMRAYNRSHPKDPVRVVGDDMAYAGPALFDEVIAYVERAHPRLLPRFTELYRGLRPTGPVGDTLARFPDTPLAERKEHAERTGRALELLSRQSVRPGADRGAHRWAVQQARAIDQTYRGYAFDLTDPAGIAAMMKNRDRVMAENVAWWQRTTGDRILLSAHNTHVAYDSFDTSYPKTQGAFLRDTLGKRYVSLGFTFNQGSFRAFSAEEGPGSGERTVTIGAAAPGSNEHLLDQVGRAGQVGRPGKPGEQADGSGKAGPRDYFLDVRALSAAGRSWLNEPRPTRNIGAGWPVPEQDIALGGAHDILIHLHEVGAATPRTAP</sequence>